<accession>A0A317DFZ5</accession>
<reference evidence="5 6" key="1">
    <citation type="submission" date="2018-05" db="EMBL/GenBank/DDBJ databases">
        <title>Micromonosporas from Atacama Desert.</title>
        <authorList>
            <person name="Carro L."/>
            <person name="Golinska P."/>
            <person name="Klenk H.-P."/>
            <person name="Goodfellow M."/>
        </authorList>
    </citation>
    <scope>NUCLEOTIDE SEQUENCE [LARGE SCALE GENOMIC DNA]</scope>
    <source>
        <strain evidence="5 6">4G51</strain>
    </source>
</reference>
<dbReference type="PRINTS" id="PR01790">
    <property type="entry name" value="SMP30FAMILY"/>
</dbReference>
<comment type="caution">
    <text evidence="5">The sequence shown here is derived from an EMBL/GenBank/DDBJ whole genome shotgun (WGS) entry which is preliminary data.</text>
</comment>
<dbReference type="PANTHER" id="PTHR10907">
    <property type="entry name" value="REGUCALCIN"/>
    <property type="match status" value="1"/>
</dbReference>
<dbReference type="InterPro" id="IPR005511">
    <property type="entry name" value="SMP-30"/>
</dbReference>
<dbReference type="EMBL" id="QGKS01000272">
    <property type="protein sequence ID" value="PWR13110.1"/>
    <property type="molecule type" value="Genomic_DNA"/>
</dbReference>
<feature type="binding site" evidence="3">
    <location>
        <position position="191"/>
    </location>
    <ligand>
        <name>a divalent metal cation</name>
        <dbReference type="ChEBI" id="CHEBI:60240"/>
    </ligand>
</feature>
<dbReference type="InterPro" id="IPR013658">
    <property type="entry name" value="SGL"/>
</dbReference>
<evidence type="ECO:0000256" key="2">
    <source>
        <dbReference type="PIRSR" id="PIRSR605511-1"/>
    </source>
</evidence>
<evidence type="ECO:0000256" key="3">
    <source>
        <dbReference type="PIRSR" id="PIRSR605511-2"/>
    </source>
</evidence>
<comment type="cofactor">
    <cofactor evidence="3">
        <name>Zn(2+)</name>
        <dbReference type="ChEBI" id="CHEBI:29105"/>
    </cofactor>
    <text evidence="3">Binds 1 divalent metal cation per subunit.</text>
</comment>
<sequence length="290" mass="30122">MAMISQDVDWALLGELRCALGESPIWDDTTGRLHLVDVAGRTLWVVDPTTGAAHGATCGRPVTALVPRAGSGWLGVAGRDLGALDPQDGTFRPLVTVPGPADLSLNDAVCGRDGQLYVGSVDRTRANRGALYSIGAHLRHRILADRIGASNGVDTSPDGRTLYHADTFADTVTAYESDGRAVASVRVDHPDGITVDADGGVWVALWGSGLVVRHTAGLVPDRALRVPAPLVTNLAFGGPDLRRLFVTTARSDGAEFSGAVFTAEIGVCGLPPARFAAGPSKKGDSPGSSR</sequence>
<name>A0A317DFZ5_9ACTN</name>
<evidence type="ECO:0000256" key="1">
    <source>
        <dbReference type="ARBA" id="ARBA00008853"/>
    </source>
</evidence>
<feature type="binding site" evidence="3">
    <location>
        <position position="151"/>
    </location>
    <ligand>
        <name>a divalent metal cation</name>
        <dbReference type="ChEBI" id="CHEBI:60240"/>
    </ligand>
</feature>
<dbReference type="SUPFAM" id="SSF63829">
    <property type="entry name" value="Calcium-dependent phosphotriesterase"/>
    <property type="match status" value="1"/>
</dbReference>
<dbReference type="GO" id="GO:0019853">
    <property type="term" value="P:L-ascorbic acid biosynthetic process"/>
    <property type="evidence" value="ECO:0007669"/>
    <property type="project" value="TreeGrafter"/>
</dbReference>
<dbReference type="PANTHER" id="PTHR10907:SF47">
    <property type="entry name" value="REGUCALCIN"/>
    <property type="match status" value="1"/>
</dbReference>
<proteinExistence type="inferred from homology"/>
<dbReference type="Pfam" id="PF08450">
    <property type="entry name" value="SGL"/>
    <property type="match status" value="1"/>
</dbReference>
<dbReference type="GO" id="GO:0004341">
    <property type="term" value="F:gluconolactonase activity"/>
    <property type="evidence" value="ECO:0007669"/>
    <property type="project" value="TreeGrafter"/>
</dbReference>
<dbReference type="Proteomes" id="UP000246050">
    <property type="component" value="Unassembled WGS sequence"/>
</dbReference>
<dbReference type="GO" id="GO:0005509">
    <property type="term" value="F:calcium ion binding"/>
    <property type="evidence" value="ECO:0007669"/>
    <property type="project" value="TreeGrafter"/>
</dbReference>
<evidence type="ECO:0000313" key="5">
    <source>
        <dbReference type="EMBL" id="PWR13110.1"/>
    </source>
</evidence>
<feature type="binding site" evidence="3">
    <location>
        <position position="106"/>
    </location>
    <ligand>
        <name>substrate</name>
    </ligand>
</feature>
<comment type="similarity">
    <text evidence="1">Belongs to the SMP-30/CGR1 family.</text>
</comment>
<organism evidence="5 6">
    <name type="scientific">Micromonospora sicca</name>
    <dbReference type="NCBI Taxonomy" id="2202420"/>
    <lineage>
        <taxon>Bacteria</taxon>
        <taxon>Bacillati</taxon>
        <taxon>Actinomycetota</taxon>
        <taxon>Actinomycetes</taxon>
        <taxon>Micromonosporales</taxon>
        <taxon>Micromonosporaceae</taxon>
        <taxon>Micromonospora</taxon>
    </lineage>
</organism>
<dbReference type="Gene3D" id="2.120.10.30">
    <property type="entry name" value="TolB, C-terminal domain"/>
    <property type="match status" value="1"/>
</dbReference>
<feature type="binding site" evidence="3">
    <location>
        <position position="22"/>
    </location>
    <ligand>
        <name>a divalent metal cation</name>
        <dbReference type="ChEBI" id="CHEBI:60240"/>
    </ligand>
</feature>
<keyword evidence="3" id="KW-0862">Zinc</keyword>
<dbReference type="AlphaFoldDB" id="A0A317DFZ5"/>
<feature type="active site" description="Proton donor/acceptor" evidence="2">
    <location>
        <position position="191"/>
    </location>
</feature>
<keyword evidence="3" id="KW-0479">Metal-binding</keyword>
<dbReference type="InterPro" id="IPR011042">
    <property type="entry name" value="6-blade_b-propeller_TolB-like"/>
</dbReference>
<feature type="domain" description="SMP-30/Gluconolactonase/LRE-like region" evidence="4">
    <location>
        <begin position="20"/>
        <end position="250"/>
    </location>
</feature>
<protein>
    <submittedName>
        <fullName evidence="5">Calcium-binding protein</fullName>
    </submittedName>
</protein>
<gene>
    <name evidence="5" type="ORF">DKT69_21880</name>
</gene>
<evidence type="ECO:0000313" key="6">
    <source>
        <dbReference type="Proteomes" id="UP000246050"/>
    </source>
</evidence>
<evidence type="ECO:0000259" key="4">
    <source>
        <dbReference type="Pfam" id="PF08450"/>
    </source>
</evidence>